<accession>A0A1I7A3A0</accession>
<feature type="transmembrane region" description="Helical" evidence="1">
    <location>
        <begin position="252"/>
        <end position="279"/>
    </location>
</feature>
<dbReference type="AlphaFoldDB" id="A0A1I7A3A0"/>
<feature type="transmembrane region" description="Helical" evidence="1">
    <location>
        <begin position="32"/>
        <end position="51"/>
    </location>
</feature>
<keyword evidence="1" id="KW-0472">Membrane</keyword>
<keyword evidence="1" id="KW-0812">Transmembrane</keyword>
<proteinExistence type="predicted"/>
<dbReference type="STRING" id="477690.SAMN05216474_1858"/>
<dbReference type="OrthoDB" id="1121314at2"/>
<reference evidence="2 3" key="1">
    <citation type="submission" date="2016-10" db="EMBL/GenBank/DDBJ databases">
        <authorList>
            <person name="de Groot N.N."/>
        </authorList>
    </citation>
    <scope>NUCLEOTIDE SEQUENCE [LARGE SCALE GENOMIC DNA]</scope>
    <source>
        <strain evidence="2 3">CGMCC 1.7005</strain>
    </source>
</reference>
<feature type="transmembrane region" description="Helical" evidence="1">
    <location>
        <begin position="141"/>
        <end position="161"/>
    </location>
</feature>
<protein>
    <recommendedName>
        <fullName evidence="4">Lysylphosphatidylglycerol synthase TM region</fullName>
    </recommendedName>
</protein>
<sequence length="289" mass="33296">MLLQIPLFFLLLWIFYDKFSSFQWSDIKSLSLYNPLLLIIGVLLMPLNWYLEALKIKMNAAQIKEEEHFSFRAVLASVFMGVITPNRLGNFLGARLWFQNKQAYTSLNLYANLSQFIATLILGGVGLIFLEVIPFNLPAPLLYSCIVIALVSYFSIPKIRFKQWRLLKEYRIEITPKHRGSLLGLSLLRTVIISVQYTCFLLALNEGAFQTLFLWSTVFYFYLTLIPSWFLNRLVVRESLALVMFLPLLDNSLGIVFSSLLIWLVNLGLPAIVGAYFTYKRKAYDSSIL</sequence>
<dbReference type="EMBL" id="FPAS01000002">
    <property type="protein sequence ID" value="SFT69391.1"/>
    <property type="molecule type" value="Genomic_DNA"/>
</dbReference>
<evidence type="ECO:0000313" key="2">
    <source>
        <dbReference type="EMBL" id="SFT69391.1"/>
    </source>
</evidence>
<feature type="transmembrane region" description="Helical" evidence="1">
    <location>
        <begin position="209"/>
        <end position="231"/>
    </location>
</feature>
<feature type="transmembrane region" description="Helical" evidence="1">
    <location>
        <begin position="182"/>
        <end position="203"/>
    </location>
</feature>
<evidence type="ECO:0000256" key="1">
    <source>
        <dbReference type="SAM" id="Phobius"/>
    </source>
</evidence>
<gene>
    <name evidence="2" type="ORF">SAMN05216474_1858</name>
</gene>
<keyword evidence="3" id="KW-1185">Reference proteome</keyword>
<name>A0A1I7A3A0_9FLAO</name>
<evidence type="ECO:0008006" key="4">
    <source>
        <dbReference type="Google" id="ProtNLM"/>
    </source>
</evidence>
<organism evidence="2 3">
    <name type="scientific">Lishizhenia tianjinensis</name>
    <dbReference type="NCBI Taxonomy" id="477690"/>
    <lineage>
        <taxon>Bacteria</taxon>
        <taxon>Pseudomonadati</taxon>
        <taxon>Bacteroidota</taxon>
        <taxon>Flavobacteriia</taxon>
        <taxon>Flavobacteriales</taxon>
        <taxon>Crocinitomicaceae</taxon>
        <taxon>Lishizhenia</taxon>
    </lineage>
</organism>
<keyword evidence="1" id="KW-1133">Transmembrane helix</keyword>
<dbReference type="Proteomes" id="UP000236454">
    <property type="component" value="Unassembled WGS sequence"/>
</dbReference>
<feature type="transmembrane region" description="Helical" evidence="1">
    <location>
        <begin position="109"/>
        <end position="129"/>
    </location>
</feature>
<evidence type="ECO:0000313" key="3">
    <source>
        <dbReference type="Proteomes" id="UP000236454"/>
    </source>
</evidence>